<feature type="compositionally biased region" description="Low complexity" evidence="1">
    <location>
        <begin position="7"/>
        <end position="17"/>
    </location>
</feature>
<protein>
    <submittedName>
        <fullName evidence="3">MarR family transcriptional regulator</fullName>
    </submittedName>
</protein>
<feature type="region of interest" description="Disordered" evidence="1">
    <location>
        <begin position="1"/>
        <end position="25"/>
    </location>
</feature>
<dbReference type="Gene3D" id="1.10.10.10">
    <property type="entry name" value="Winged helix-like DNA-binding domain superfamily/Winged helix DNA-binding domain"/>
    <property type="match status" value="1"/>
</dbReference>
<comment type="caution">
    <text evidence="3">The sequence shown here is derived from an EMBL/GenBank/DDBJ whole genome shotgun (WGS) entry which is preliminary data.</text>
</comment>
<dbReference type="GO" id="GO:0003700">
    <property type="term" value="F:DNA-binding transcription factor activity"/>
    <property type="evidence" value="ECO:0007669"/>
    <property type="project" value="InterPro"/>
</dbReference>
<evidence type="ECO:0000256" key="1">
    <source>
        <dbReference type="SAM" id="MobiDB-lite"/>
    </source>
</evidence>
<dbReference type="PRINTS" id="PR00598">
    <property type="entry name" value="HTHMARR"/>
</dbReference>
<dbReference type="InterPro" id="IPR036388">
    <property type="entry name" value="WH-like_DNA-bd_sf"/>
</dbReference>
<dbReference type="InterPro" id="IPR039422">
    <property type="entry name" value="MarR/SlyA-like"/>
</dbReference>
<keyword evidence="4" id="KW-1185">Reference proteome</keyword>
<gene>
    <name evidence="3" type="ORF">C1I89_00185</name>
</gene>
<dbReference type="PROSITE" id="PS50995">
    <property type="entry name" value="HTH_MARR_2"/>
    <property type="match status" value="1"/>
</dbReference>
<dbReference type="Proteomes" id="UP000235994">
    <property type="component" value="Unassembled WGS sequence"/>
</dbReference>
<dbReference type="GO" id="GO:0006950">
    <property type="term" value="P:response to stress"/>
    <property type="evidence" value="ECO:0007669"/>
    <property type="project" value="TreeGrafter"/>
</dbReference>
<dbReference type="InterPro" id="IPR000835">
    <property type="entry name" value="HTH_MarR-typ"/>
</dbReference>
<evidence type="ECO:0000259" key="2">
    <source>
        <dbReference type="PROSITE" id="PS50995"/>
    </source>
</evidence>
<evidence type="ECO:0000313" key="4">
    <source>
        <dbReference type="Proteomes" id="UP000235994"/>
    </source>
</evidence>
<sequence length="197" mass="21787">MKHRDTPTQTAADTAAPYSHLDPDDDLIGRGIAQWRRERPDIDSSGKEVVGRLIRLEEVVLRAINASQEPYGLKYIEYAVLTTLRVDGAPYCLAPSQLQARLLCSSGGLSNILKRLEGQGLVRREVDKADRRGVLVTLTTKGRHLADKAMPAHARAEQELLAMFTPQEREVLARLLSRMLVVNAPELGRAPEAEAQS</sequence>
<dbReference type="PANTHER" id="PTHR33164">
    <property type="entry name" value="TRANSCRIPTIONAL REGULATOR, MARR FAMILY"/>
    <property type="match status" value="1"/>
</dbReference>
<feature type="domain" description="HTH marR-type" evidence="2">
    <location>
        <begin position="46"/>
        <end position="181"/>
    </location>
</feature>
<name>A0A2N8KN23_9BURK</name>
<dbReference type="SMART" id="SM00347">
    <property type="entry name" value="HTH_MARR"/>
    <property type="match status" value="1"/>
</dbReference>
<dbReference type="PANTHER" id="PTHR33164:SF104">
    <property type="entry name" value="TRANSCRIPTIONAL REGULATORY PROTEIN"/>
    <property type="match status" value="1"/>
</dbReference>
<evidence type="ECO:0000313" key="3">
    <source>
        <dbReference type="EMBL" id="PND34863.1"/>
    </source>
</evidence>
<dbReference type="Pfam" id="PF12802">
    <property type="entry name" value="MarR_2"/>
    <property type="match status" value="1"/>
</dbReference>
<dbReference type="AlphaFoldDB" id="A0A2N8KN23"/>
<dbReference type="RefSeq" id="WP_102770821.1">
    <property type="nucleotide sequence ID" value="NZ_POQS01000001.1"/>
</dbReference>
<organism evidence="3 4">
    <name type="scientific">Achromobacter pulmonis</name>
    <dbReference type="NCBI Taxonomy" id="1389932"/>
    <lineage>
        <taxon>Bacteria</taxon>
        <taxon>Pseudomonadati</taxon>
        <taxon>Pseudomonadota</taxon>
        <taxon>Betaproteobacteria</taxon>
        <taxon>Burkholderiales</taxon>
        <taxon>Alcaligenaceae</taxon>
        <taxon>Achromobacter</taxon>
    </lineage>
</organism>
<proteinExistence type="predicted"/>
<dbReference type="SUPFAM" id="SSF46785">
    <property type="entry name" value="Winged helix' DNA-binding domain"/>
    <property type="match status" value="1"/>
</dbReference>
<reference evidence="3 4" key="1">
    <citation type="submission" date="2018-01" db="EMBL/GenBank/DDBJ databases">
        <title>The draft genome of an aniline degradation strain ANB-1.</title>
        <authorList>
            <person name="Zhang L."/>
            <person name="Jiang J."/>
        </authorList>
    </citation>
    <scope>NUCLEOTIDE SEQUENCE [LARGE SCALE GENOMIC DNA]</scope>
    <source>
        <strain evidence="3 4">ANB-1</strain>
    </source>
</reference>
<dbReference type="InterPro" id="IPR036390">
    <property type="entry name" value="WH_DNA-bd_sf"/>
</dbReference>
<dbReference type="EMBL" id="POQS01000001">
    <property type="protein sequence ID" value="PND34863.1"/>
    <property type="molecule type" value="Genomic_DNA"/>
</dbReference>
<accession>A0A2N8KN23</accession>